<dbReference type="AlphaFoldDB" id="A0ABD0LQB7"/>
<sequence>MTRPDFGRHLTAPKGEQGTLVEMQGALQLARSWFNLVDRVAFKNCSIIHSKEGEALREFGNCTGKVSLEVWTVCGPPTDRSNRDSVTFPAGQANKATTT</sequence>
<protein>
    <submittedName>
        <fullName evidence="2">Uncharacterized protein</fullName>
    </submittedName>
</protein>
<evidence type="ECO:0000313" key="3">
    <source>
        <dbReference type="Proteomes" id="UP001519460"/>
    </source>
</evidence>
<name>A0ABD0LQB7_9CAEN</name>
<feature type="region of interest" description="Disordered" evidence="1">
    <location>
        <begin position="77"/>
        <end position="99"/>
    </location>
</feature>
<gene>
    <name evidence="2" type="ORF">BaRGS_00007135</name>
</gene>
<proteinExistence type="predicted"/>
<reference evidence="2 3" key="1">
    <citation type="journal article" date="2023" name="Sci. Data">
        <title>Genome assembly of the Korean intertidal mud-creeper Batillaria attramentaria.</title>
        <authorList>
            <person name="Patra A.K."/>
            <person name="Ho P.T."/>
            <person name="Jun S."/>
            <person name="Lee S.J."/>
            <person name="Kim Y."/>
            <person name="Won Y.J."/>
        </authorList>
    </citation>
    <scope>NUCLEOTIDE SEQUENCE [LARGE SCALE GENOMIC DNA]</scope>
    <source>
        <strain evidence="2">Wonlab-2016</strain>
    </source>
</reference>
<keyword evidence="3" id="KW-1185">Reference proteome</keyword>
<evidence type="ECO:0000313" key="2">
    <source>
        <dbReference type="EMBL" id="KAK7501704.1"/>
    </source>
</evidence>
<dbReference type="EMBL" id="JACVVK020000030">
    <property type="protein sequence ID" value="KAK7501704.1"/>
    <property type="molecule type" value="Genomic_DNA"/>
</dbReference>
<comment type="caution">
    <text evidence="2">The sequence shown here is derived from an EMBL/GenBank/DDBJ whole genome shotgun (WGS) entry which is preliminary data.</text>
</comment>
<organism evidence="2 3">
    <name type="scientific">Batillaria attramentaria</name>
    <dbReference type="NCBI Taxonomy" id="370345"/>
    <lineage>
        <taxon>Eukaryota</taxon>
        <taxon>Metazoa</taxon>
        <taxon>Spiralia</taxon>
        <taxon>Lophotrochozoa</taxon>
        <taxon>Mollusca</taxon>
        <taxon>Gastropoda</taxon>
        <taxon>Caenogastropoda</taxon>
        <taxon>Sorbeoconcha</taxon>
        <taxon>Cerithioidea</taxon>
        <taxon>Batillariidae</taxon>
        <taxon>Batillaria</taxon>
    </lineage>
</organism>
<dbReference type="Proteomes" id="UP001519460">
    <property type="component" value="Unassembled WGS sequence"/>
</dbReference>
<accession>A0ABD0LQB7</accession>
<evidence type="ECO:0000256" key="1">
    <source>
        <dbReference type="SAM" id="MobiDB-lite"/>
    </source>
</evidence>